<feature type="domain" description="Reverse transcriptase Ty1/copia-type" evidence="2">
    <location>
        <begin position="79"/>
        <end position="134"/>
    </location>
</feature>
<gene>
    <name evidence="3" type="ORF">LIER_37630</name>
</gene>
<proteinExistence type="predicted"/>
<dbReference type="AlphaFoldDB" id="A0AAV3PTD9"/>
<dbReference type="Pfam" id="PF07727">
    <property type="entry name" value="RVT_2"/>
    <property type="match status" value="1"/>
</dbReference>
<accession>A0AAV3PTD9</accession>
<protein>
    <recommendedName>
        <fullName evidence="2">Reverse transcriptase Ty1/copia-type domain-containing protein</fullName>
    </recommendedName>
</protein>
<evidence type="ECO:0000256" key="1">
    <source>
        <dbReference type="SAM" id="MobiDB-lite"/>
    </source>
</evidence>
<evidence type="ECO:0000313" key="3">
    <source>
        <dbReference type="EMBL" id="GAA0153192.1"/>
    </source>
</evidence>
<organism evidence="3 4">
    <name type="scientific">Lithospermum erythrorhizon</name>
    <name type="common">Purple gromwell</name>
    <name type="synonym">Lithospermum officinale var. erythrorhizon</name>
    <dbReference type="NCBI Taxonomy" id="34254"/>
    <lineage>
        <taxon>Eukaryota</taxon>
        <taxon>Viridiplantae</taxon>
        <taxon>Streptophyta</taxon>
        <taxon>Embryophyta</taxon>
        <taxon>Tracheophyta</taxon>
        <taxon>Spermatophyta</taxon>
        <taxon>Magnoliopsida</taxon>
        <taxon>eudicotyledons</taxon>
        <taxon>Gunneridae</taxon>
        <taxon>Pentapetalae</taxon>
        <taxon>asterids</taxon>
        <taxon>lamiids</taxon>
        <taxon>Boraginales</taxon>
        <taxon>Boraginaceae</taxon>
        <taxon>Boraginoideae</taxon>
        <taxon>Lithospermeae</taxon>
        <taxon>Lithospermum</taxon>
    </lineage>
</organism>
<feature type="region of interest" description="Disordered" evidence="1">
    <location>
        <begin position="1"/>
        <end position="46"/>
    </location>
</feature>
<keyword evidence="4" id="KW-1185">Reference proteome</keyword>
<sequence>MNVKVLDQGLEPWEDDEDVGVPVINNQTDTTTEDPDSNNKCIDNHPIQPASRIQKNHPIDNFIGQLNEGVTIGQKKQSNDVWELVPRPKDHNIIGTKWIFKNKSDELGVVTKNKARLVEQGYSQVEGVDFEEIFDTWLD</sequence>
<dbReference type="Proteomes" id="UP001454036">
    <property type="component" value="Unassembled WGS sequence"/>
</dbReference>
<dbReference type="EMBL" id="BAABME010018263">
    <property type="protein sequence ID" value="GAA0153192.1"/>
    <property type="molecule type" value="Genomic_DNA"/>
</dbReference>
<evidence type="ECO:0000313" key="4">
    <source>
        <dbReference type="Proteomes" id="UP001454036"/>
    </source>
</evidence>
<evidence type="ECO:0000259" key="2">
    <source>
        <dbReference type="Pfam" id="PF07727"/>
    </source>
</evidence>
<dbReference type="InterPro" id="IPR013103">
    <property type="entry name" value="RVT_2"/>
</dbReference>
<reference evidence="3 4" key="1">
    <citation type="submission" date="2024-01" db="EMBL/GenBank/DDBJ databases">
        <title>The complete chloroplast genome sequence of Lithospermum erythrorhizon: insights into the phylogenetic relationship among Boraginaceae species and the maternal lineages of purple gromwells.</title>
        <authorList>
            <person name="Okada T."/>
            <person name="Watanabe K."/>
        </authorList>
    </citation>
    <scope>NUCLEOTIDE SEQUENCE [LARGE SCALE GENOMIC DNA]</scope>
</reference>
<name>A0AAV3PTD9_LITER</name>
<comment type="caution">
    <text evidence="3">The sequence shown here is derived from an EMBL/GenBank/DDBJ whole genome shotgun (WGS) entry which is preliminary data.</text>
</comment>